<evidence type="ECO:0000313" key="1">
    <source>
        <dbReference type="EMBL" id="KAJ2977075.1"/>
    </source>
</evidence>
<dbReference type="Proteomes" id="UP001144978">
    <property type="component" value="Unassembled WGS sequence"/>
</dbReference>
<keyword evidence="2" id="KW-1185">Reference proteome</keyword>
<organism evidence="1 2">
    <name type="scientific">Trametes sanguinea</name>
    <dbReference type="NCBI Taxonomy" id="158606"/>
    <lineage>
        <taxon>Eukaryota</taxon>
        <taxon>Fungi</taxon>
        <taxon>Dikarya</taxon>
        <taxon>Basidiomycota</taxon>
        <taxon>Agaricomycotina</taxon>
        <taxon>Agaricomycetes</taxon>
        <taxon>Polyporales</taxon>
        <taxon>Polyporaceae</taxon>
        <taxon>Trametes</taxon>
    </lineage>
</organism>
<accession>A0ACC1NCN7</accession>
<name>A0ACC1NCN7_9APHY</name>
<dbReference type="EMBL" id="JANSHE010004487">
    <property type="protein sequence ID" value="KAJ2977075.1"/>
    <property type="molecule type" value="Genomic_DNA"/>
</dbReference>
<evidence type="ECO:0000313" key="2">
    <source>
        <dbReference type="Proteomes" id="UP001144978"/>
    </source>
</evidence>
<gene>
    <name evidence="1" type="ORF">NUW54_g11466</name>
</gene>
<comment type="caution">
    <text evidence="1">The sequence shown here is derived from an EMBL/GenBank/DDBJ whole genome shotgun (WGS) entry which is preliminary data.</text>
</comment>
<sequence>MTRLSTAKRQKILDLYHPVNGESLSLSEIAHHVHCDRSTVRRVLQRVSSSGKLNYDICPKGRPRILSKQDLRELYDFLVQLVKDGNIPAPDPENTKGGIILAGWSFGTGLITAFLANVASFPVGEVRLGDYMRRVVFLDPPHHVLGYPLPENPYNPLFDPTIPAEERERAFTNWVSGYYVHGDTPDTLERKTPLLDPPPTLSTLTPEEISRTLSLGPGAPGGSDAHLLHFGIKLGLYEPLRKGALYQPPQDLESGDALRNVEVRYVSCERSVWEMPWGTMYLEKELEDARVKRLPLRNVRLVFVKDANHFVQWDRPEHALRALVGDENVVR</sequence>
<proteinExistence type="predicted"/>
<reference evidence="1" key="1">
    <citation type="submission" date="2022-08" db="EMBL/GenBank/DDBJ databases">
        <title>Genome Sequence of Pycnoporus sanguineus.</title>
        <authorList>
            <person name="Buettner E."/>
        </authorList>
    </citation>
    <scope>NUCLEOTIDE SEQUENCE</scope>
    <source>
        <strain evidence="1">CG-C14</strain>
    </source>
</reference>
<protein>
    <submittedName>
        <fullName evidence="1">Uncharacterized protein</fullName>
    </submittedName>
</protein>